<dbReference type="Proteomes" id="UP000009336">
    <property type="component" value="Unassembled WGS sequence"/>
</dbReference>
<dbReference type="STRING" id="1141662.OOA_00490"/>
<dbReference type="PATRIC" id="fig|1141662.3.peg.98"/>
<dbReference type="Gene3D" id="1.25.40.10">
    <property type="entry name" value="Tetratricopeptide repeat domain"/>
    <property type="match status" value="1"/>
</dbReference>
<dbReference type="InterPro" id="IPR045653">
    <property type="entry name" value="DUF6396"/>
</dbReference>
<evidence type="ECO:0000313" key="3">
    <source>
        <dbReference type="Proteomes" id="UP000009336"/>
    </source>
</evidence>
<protein>
    <submittedName>
        <fullName evidence="2">Sel1 domain-containing protein repeat-containing protein</fullName>
    </submittedName>
</protein>
<organism evidence="2 3">
    <name type="scientific">Providencia burhodogranariea DSM 19968</name>
    <dbReference type="NCBI Taxonomy" id="1141662"/>
    <lineage>
        <taxon>Bacteria</taxon>
        <taxon>Pseudomonadati</taxon>
        <taxon>Pseudomonadota</taxon>
        <taxon>Gammaproteobacteria</taxon>
        <taxon>Enterobacterales</taxon>
        <taxon>Morganellaceae</taxon>
        <taxon>Providencia</taxon>
    </lineage>
</organism>
<dbReference type="EMBL" id="AKKL01000002">
    <property type="protein sequence ID" value="EKT64969.1"/>
    <property type="molecule type" value="Genomic_DNA"/>
</dbReference>
<dbReference type="InterPro" id="IPR011990">
    <property type="entry name" value="TPR-like_helical_dom_sf"/>
</dbReference>
<gene>
    <name evidence="2" type="ORF">OOA_00490</name>
</gene>
<dbReference type="HOGENOM" id="CLU_033886_1_0_6"/>
<dbReference type="Pfam" id="PF19933">
    <property type="entry name" value="DUF6396"/>
    <property type="match status" value="1"/>
</dbReference>
<comment type="caution">
    <text evidence="2">The sequence shown here is derived from an EMBL/GenBank/DDBJ whole genome shotgun (WGS) entry which is preliminary data.</text>
</comment>
<proteinExistence type="predicted"/>
<dbReference type="eggNOG" id="COG0790">
    <property type="taxonomic scope" value="Bacteria"/>
</dbReference>
<name>K8WWE1_9GAMM</name>
<feature type="domain" description="DUF6396" evidence="1">
    <location>
        <begin position="273"/>
        <end position="376"/>
    </location>
</feature>
<dbReference type="RefSeq" id="WP_008910149.1">
    <property type="nucleotide sequence ID" value="NZ_KB233222.1"/>
</dbReference>
<dbReference type="AlphaFoldDB" id="K8WWE1"/>
<sequence>MTVIRIIRYFITITILTFTYQVQSNELTQAEVDQTLRELHNITSFTCTHEQFSPTTKEVESLFRYGQYLEQQIPEDFYFTEEDGDFTAIARYYRIAVAKNYHPAYVALISLLYKYHPDSGYYSNLSTARRQLRDDEIMNLKDQLLQQKTASGYLAKAGELEQKWNSREATAYYYLAAMKGSMKGQNRLAIFLDDSQIISGIAIPNPPKNAWLRAKELYLCAASQGHQSAWGNAAAIELRYGTDESVIPLLQRGVSAGSTRSAILLEAIFQGKSLSEMFSGSKKTRKRLNIKTDQERARRYDLYRQFLSSNQNNFVVSNVVIPDVNKYVPLPPAQLPEWDGVIPEQKTMIVEITKPSEALIEKLSNEENLDPATGKPKN</sequence>
<evidence type="ECO:0000259" key="1">
    <source>
        <dbReference type="Pfam" id="PF19933"/>
    </source>
</evidence>
<keyword evidence="3" id="KW-1185">Reference proteome</keyword>
<accession>K8WWE1</accession>
<evidence type="ECO:0000313" key="2">
    <source>
        <dbReference type="EMBL" id="EKT64969.1"/>
    </source>
</evidence>
<dbReference type="OrthoDB" id="6555376at2"/>
<reference evidence="2 3" key="1">
    <citation type="journal article" date="2012" name="BMC Genomics">
        <title>Comparative genomics of bacteria in the genus Providencia isolated from wild Drosophila melanogaster.</title>
        <authorList>
            <person name="Galac M.R."/>
            <person name="Lazzaro B.P."/>
        </authorList>
    </citation>
    <scope>NUCLEOTIDE SEQUENCE [LARGE SCALE GENOMIC DNA]</scope>
    <source>
        <strain evidence="2 3">DSM 19968</strain>
    </source>
</reference>